<dbReference type="RefSeq" id="WP_226725573.1">
    <property type="nucleotide sequence ID" value="NZ_JAJAUY010000012.1"/>
</dbReference>
<evidence type="ECO:0000313" key="4">
    <source>
        <dbReference type="EMBL" id="MCB5178771.1"/>
    </source>
</evidence>
<dbReference type="PANTHER" id="PTHR47893">
    <property type="entry name" value="REGULATORY PROTEIN PCHR"/>
    <property type="match status" value="1"/>
</dbReference>
<evidence type="ECO:0000256" key="1">
    <source>
        <dbReference type="ARBA" id="ARBA00023015"/>
    </source>
</evidence>
<accession>A0ABS8B2E8</accession>
<dbReference type="InterPro" id="IPR053142">
    <property type="entry name" value="PchR_regulatory_protein"/>
</dbReference>
<dbReference type="Pfam" id="PF12833">
    <property type="entry name" value="HTH_18"/>
    <property type="match status" value="1"/>
</dbReference>
<dbReference type="Proteomes" id="UP001199054">
    <property type="component" value="Unassembled WGS sequence"/>
</dbReference>
<evidence type="ECO:0000259" key="3">
    <source>
        <dbReference type="PROSITE" id="PS01124"/>
    </source>
</evidence>
<evidence type="ECO:0000313" key="5">
    <source>
        <dbReference type="Proteomes" id="UP001199054"/>
    </source>
</evidence>
<dbReference type="Gene3D" id="1.10.10.60">
    <property type="entry name" value="Homeodomain-like"/>
    <property type="match status" value="1"/>
</dbReference>
<name>A0ABS8B2E8_9ACTN</name>
<dbReference type="PANTHER" id="PTHR47893:SF1">
    <property type="entry name" value="REGULATORY PROTEIN PCHR"/>
    <property type="match status" value="1"/>
</dbReference>
<reference evidence="4 5" key="1">
    <citation type="submission" date="2021-10" db="EMBL/GenBank/DDBJ databases">
        <title>Streptomyces sp. strain SMC 277, a novel streptomycete isolated from soil.</title>
        <authorList>
            <person name="Chanama M."/>
        </authorList>
    </citation>
    <scope>NUCLEOTIDE SEQUENCE [LARGE SCALE GENOMIC DNA]</scope>
    <source>
        <strain evidence="4 5">SMC 277</strain>
    </source>
</reference>
<keyword evidence="1" id="KW-0805">Transcription regulation</keyword>
<organism evidence="4 5">
    <name type="scientific">Streptomyces antimicrobicus</name>
    <dbReference type="NCBI Taxonomy" id="2883108"/>
    <lineage>
        <taxon>Bacteria</taxon>
        <taxon>Bacillati</taxon>
        <taxon>Actinomycetota</taxon>
        <taxon>Actinomycetes</taxon>
        <taxon>Kitasatosporales</taxon>
        <taxon>Streptomycetaceae</taxon>
        <taxon>Streptomyces</taxon>
    </lineage>
</organism>
<feature type="domain" description="HTH araC/xylS-type" evidence="3">
    <location>
        <begin position="242"/>
        <end position="344"/>
    </location>
</feature>
<dbReference type="SUPFAM" id="SSF46689">
    <property type="entry name" value="Homeodomain-like"/>
    <property type="match status" value="2"/>
</dbReference>
<dbReference type="EMBL" id="JAJAUY010000012">
    <property type="protein sequence ID" value="MCB5178771.1"/>
    <property type="molecule type" value="Genomic_DNA"/>
</dbReference>
<keyword evidence="2" id="KW-0804">Transcription</keyword>
<gene>
    <name evidence="4" type="ORF">LG632_05150</name>
</gene>
<dbReference type="InterPro" id="IPR018060">
    <property type="entry name" value="HTH_AraC"/>
</dbReference>
<dbReference type="InterPro" id="IPR009057">
    <property type="entry name" value="Homeodomain-like_sf"/>
</dbReference>
<sequence length="344" mass="35972">MTTARTSPAHPSSPLQVTRQSFATRDTATACAFLSVAYACRVAPLPEAAAGAGALAGAVALRHGRLDGGAYQLDEVALDGALAVEPDLDHQVLIVQARRGEAATTPGCPLDSGRPFVTAPATAPHRLAARSAVLEVTALTVPLLRRTAPYPLDRQPVHVRFTSAEAGDAEGERLWRSTCAYARSVLLTTTTAVPPLLVAETGRMLAAVALAVFPNNLTGLPYPADGLDADGLDADATPDALRRAMVFIEENAHADIGLGHVAAAAHVTPRALQYAFRRHAGTTPLAHLRAVRLERAHQELLAAEPSLGATVTAVAARWGFAHMGRFAAAYRGAYGVHPSVTLHA</sequence>
<keyword evidence="5" id="KW-1185">Reference proteome</keyword>
<protein>
    <submittedName>
        <fullName evidence="4">Helix-turn-helix domain-containing protein</fullName>
    </submittedName>
</protein>
<comment type="caution">
    <text evidence="4">The sequence shown here is derived from an EMBL/GenBank/DDBJ whole genome shotgun (WGS) entry which is preliminary data.</text>
</comment>
<evidence type="ECO:0000256" key="2">
    <source>
        <dbReference type="ARBA" id="ARBA00023163"/>
    </source>
</evidence>
<dbReference type="SMART" id="SM00342">
    <property type="entry name" value="HTH_ARAC"/>
    <property type="match status" value="1"/>
</dbReference>
<proteinExistence type="predicted"/>
<dbReference type="PROSITE" id="PS01124">
    <property type="entry name" value="HTH_ARAC_FAMILY_2"/>
    <property type="match status" value="1"/>
</dbReference>